<dbReference type="AlphaFoldDB" id="A0A5C3N792"/>
<protein>
    <recommendedName>
        <fullName evidence="1">DUF302 domain-containing protein</fullName>
    </recommendedName>
</protein>
<dbReference type="SUPFAM" id="SSF103247">
    <property type="entry name" value="TT1751-like"/>
    <property type="match status" value="1"/>
</dbReference>
<name>A0A5C3N792_9AGAM</name>
<accession>A0A5C3N792</accession>
<dbReference type="OrthoDB" id="5190258at2759"/>
<proteinExistence type="predicted"/>
<dbReference type="Pfam" id="PF03625">
    <property type="entry name" value="DUF302"/>
    <property type="match status" value="1"/>
</dbReference>
<evidence type="ECO:0000313" key="3">
    <source>
        <dbReference type="Proteomes" id="UP000305948"/>
    </source>
</evidence>
<reference evidence="2 3" key="1">
    <citation type="journal article" date="2019" name="Nat. Ecol. Evol.">
        <title>Megaphylogeny resolves global patterns of mushroom evolution.</title>
        <authorList>
            <person name="Varga T."/>
            <person name="Krizsan K."/>
            <person name="Foldi C."/>
            <person name="Dima B."/>
            <person name="Sanchez-Garcia M."/>
            <person name="Sanchez-Ramirez S."/>
            <person name="Szollosi G.J."/>
            <person name="Szarkandi J.G."/>
            <person name="Papp V."/>
            <person name="Albert L."/>
            <person name="Andreopoulos W."/>
            <person name="Angelini C."/>
            <person name="Antonin V."/>
            <person name="Barry K.W."/>
            <person name="Bougher N.L."/>
            <person name="Buchanan P."/>
            <person name="Buyck B."/>
            <person name="Bense V."/>
            <person name="Catcheside P."/>
            <person name="Chovatia M."/>
            <person name="Cooper J."/>
            <person name="Damon W."/>
            <person name="Desjardin D."/>
            <person name="Finy P."/>
            <person name="Geml J."/>
            <person name="Haridas S."/>
            <person name="Hughes K."/>
            <person name="Justo A."/>
            <person name="Karasinski D."/>
            <person name="Kautmanova I."/>
            <person name="Kiss B."/>
            <person name="Kocsube S."/>
            <person name="Kotiranta H."/>
            <person name="LaButti K.M."/>
            <person name="Lechner B.E."/>
            <person name="Liimatainen K."/>
            <person name="Lipzen A."/>
            <person name="Lukacs Z."/>
            <person name="Mihaltcheva S."/>
            <person name="Morgado L.N."/>
            <person name="Niskanen T."/>
            <person name="Noordeloos M.E."/>
            <person name="Ohm R.A."/>
            <person name="Ortiz-Santana B."/>
            <person name="Ovrebo C."/>
            <person name="Racz N."/>
            <person name="Riley R."/>
            <person name="Savchenko A."/>
            <person name="Shiryaev A."/>
            <person name="Soop K."/>
            <person name="Spirin V."/>
            <person name="Szebenyi C."/>
            <person name="Tomsovsky M."/>
            <person name="Tulloss R.E."/>
            <person name="Uehling J."/>
            <person name="Grigoriev I.V."/>
            <person name="Vagvolgyi C."/>
            <person name="Papp T."/>
            <person name="Martin F.M."/>
            <person name="Miettinen O."/>
            <person name="Hibbett D.S."/>
            <person name="Nagy L.G."/>
        </authorList>
    </citation>
    <scope>NUCLEOTIDE SEQUENCE [LARGE SCALE GENOMIC DNA]</scope>
    <source>
        <strain evidence="2 3">OMC1185</strain>
    </source>
</reference>
<dbReference type="CDD" id="cd14797">
    <property type="entry name" value="DUF302"/>
    <property type="match status" value="1"/>
</dbReference>
<dbReference type="Gene3D" id="3.30.310.70">
    <property type="entry name" value="TT1751-like domain"/>
    <property type="match status" value="1"/>
</dbReference>
<evidence type="ECO:0000259" key="1">
    <source>
        <dbReference type="Pfam" id="PF03625"/>
    </source>
</evidence>
<dbReference type="Proteomes" id="UP000305948">
    <property type="component" value="Unassembled WGS sequence"/>
</dbReference>
<evidence type="ECO:0000313" key="2">
    <source>
        <dbReference type="EMBL" id="TFK52915.1"/>
    </source>
</evidence>
<sequence>MKDVCGRFFGQIRHDGWLNAYFGEAAYPHVSVYTLGNPLIAQTMIQHDVIAGYYVPPKVFVVGTADGRGTRVVYDLPSSLIAAGREGELRRAAEGLDKKLEKLVEKITAKV</sequence>
<gene>
    <name evidence="2" type="ORF">OE88DRAFT_1656601</name>
</gene>
<dbReference type="InterPro" id="IPR005180">
    <property type="entry name" value="DUF302"/>
</dbReference>
<feature type="domain" description="DUF302" evidence="1">
    <location>
        <begin position="16"/>
        <end position="75"/>
    </location>
</feature>
<dbReference type="InterPro" id="IPR035923">
    <property type="entry name" value="TT1751-like_sf"/>
</dbReference>
<keyword evidence="3" id="KW-1185">Reference proteome</keyword>
<organism evidence="2 3">
    <name type="scientific">Heliocybe sulcata</name>
    <dbReference type="NCBI Taxonomy" id="5364"/>
    <lineage>
        <taxon>Eukaryota</taxon>
        <taxon>Fungi</taxon>
        <taxon>Dikarya</taxon>
        <taxon>Basidiomycota</taxon>
        <taxon>Agaricomycotina</taxon>
        <taxon>Agaricomycetes</taxon>
        <taxon>Gloeophyllales</taxon>
        <taxon>Gloeophyllaceae</taxon>
        <taxon>Heliocybe</taxon>
    </lineage>
</organism>
<dbReference type="EMBL" id="ML213508">
    <property type="protein sequence ID" value="TFK52915.1"/>
    <property type="molecule type" value="Genomic_DNA"/>
</dbReference>